<dbReference type="AlphaFoldDB" id="M5U688"/>
<reference evidence="1 2" key="1">
    <citation type="journal article" date="2013" name="Mar. Genomics">
        <title>Expression of sulfatases in Rhodopirellula baltica and the diversity of sulfatases in the genus Rhodopirellula.</title>
        <authorList>
            <person name="Wegner C.E."/>
            <person name="Richter-Heitmann T."/>
            <person name="Klindworth A."/>
            <person name="Klockow C."/>
            <person name="Richter M."/>
            <person name="Achstetter T."/>
            <person name="Glockner F.O."/>
            <person name="Harder J."/>
        </authorList>
    </citation>
    <scope>NUCLEOTIDE SEQUENCE [LARGE SCALE GENOMIC DNA]</scope>
    <source>
        <strain evidence="1 2">SM41</strain>
    </source>
</reference>
<evidence type="ECO:0000313" key="1">
    <source>
        <dbReference type="EMBL" id="EMI56965.1"/>
    </source>
</evidence>
<name>M5U688_9BACT</name>
<dbReference type="Proteomes" id="UP000011885">
    <property type="component" value="Unassembled WGS sequence"/>
</dbReference>
<dbReference type="EMBL" id="ANOH01000117">
    <property type="protein sequence ID" value="EMI56965.1"/>
    <property type="molecule type" value="Genomic_DNA"/>
</dbReference>
<gene>
    <name evidence="1" type="ORF">RSSM_01646</name>
</gene>
<keyword evidence="2" id="KW-1185">Reference proteome</keyword>
<dbReference type="PATRIC" id="fig|1263870.3.peg.1762"/>
<proteinExistence type="predicted"/>
<sequence length="54" mass="5769">MAFHEGSQTFVSAFARDQLLAFHTPTITPDCGAPIRGIIQNPIRSAIDLAGKDA</sequence>
<protein>
    <submittedName>
        <fullName evidence="1">Uncharacterized protein</fullName>
    </submittedName>
</protein>
<accession>M5U688</accession>
<evidence type="ECO:0000313" key="2">
    <source>
        <dbReference type="Proteomes" id="UP000011885"/>
    </source>
</evidence>
<organism evidence="1 2">
    <name type="scientific">Rhodopirellula sallentina SM41</name>
    <dbReference type="NCBI Taxonomy" id="1263870"/>
    <lineage>
        <taxon>Bacteria</taxon>
        <taxon>Pseudomonadati</taxon>
        <taxon>Planctomycetota</taxon>
        <taxon>Planctomycetia</taxon>
        <taxon>Pirellulales</taxon>
        <taxon>Pirellulaceae</taxon>
        <taxon>Rhodopirellula</taxon>
    </lineage>
</organism>
<comment type="caution">
    <text evidence="1">The sequence shown here is derived from an EMBL/GenBank/DDBJ whole genome shotgun (WGS) entry which is preliminary data.</text>
</comment>